<keyword evidence="6" id="KW-1185">Reference proteome</keyword>
<dbReference type="PIRSF" id="PIRSF006078">
    <property type="entry name" value="GlxK"/>
    <property type="match status" value="1"/>
</dbReference>
<name>A0ABW5AZ25_9FLAO</name>
<dbReference type="InterPro" id="IPR018193">
    <property type="entry name" value="Glyc_kinase_flavodox-like_fold"/>
</dbReference>
<dbReference type="EC" id="2.7.1.31" evidence="5"/>
<keyword evidence="3 4" id="KW-0418">Kinase</keyword>
<dbReference type="EMBL" id="JBHUHY010000011">
    <property type="protein sequence ID" value="MFD2187327.1"/>
    <property type="molecule type" value="Genomic_DNA"/>
</dbReference>
<dbReference type="RefSeq" id="WP_378320321.1">
    <property type="nucleotide sequence ID" value="NZ_JBHUHY010000011.1"/>
</dbReference>
<evidence type="ECO:0000256" key="1">
    <source>
        <dbReference type="ARBA" id="ARBA00006284"/>
    </source>
</evidence>
<dbReference type="PANTHER" id="PTHR21599">
    <property type="entry name" value="GLYCERATE KINASE"/>
    <property type="match status" value="1"/>
</dbReference>
<evidence type="ECO:0000313" key="5">
    <source>
        <dbReference type="EMBL" id="MFD2187327.1"/>
    </source>
</evidence>
<keyword evidence="2 4" id="KW-0808">Transferase</keyword>
<dbReference type="InterPro" id="IPR004381">
    <property type="entry name" value="Glycerate_kinase"/>
</dbReference>
<protein>
    <submittedName>
        <fullName evidence="5">Glycerate kinase</fullName>
        <ecNumber evidence="5">2.7.1.31</ecNumber>
    </submittedName>
</protein>
<dbReference type="Proteomes" id="UP001597344">
    <property type="component" value="Unassembled WGS sequence"/>
</dbReference>
<reference evidence="6" key="1">
    <citation type="journal article" date="2019" name="Int. J. Syst. Evol. Microbiol.">
        <title>The Global Catalogue of Microorganisms (GCM) 10K type strain sequencing project: providing services to taxonomists for standard genome sequencing and annotation.</title>
        <authorList>
            <consortium name="The Broad Institute Genomics Platform"/>
            <consortium name="The Broad Institute Genome Sequencing Center for Infectious Disease"/>
            <person name="Wu L."/>
            <person name="Ma J."/>
        </authorList>
    </citation>
    <scope>NUCLEOTIDE SEQUENCE [LARGE SCALE GENOMIC DNA]</scope>
    <source>
        <strain evidence="6">DT92</strain>
    </source>
</reference>
<sequence length="374" mass="40313">MKVLIAPDKFKGSLSANQLCEAIASGVRKYDPSIEIVKHPLADGGDGSLEVLEQHLDLETVTITVNDPLFRPIKASYKKHMDVAYIEMAAASGLVLLSSEERNCMYTTTYGTGELILDAIKKGVRTIYLSIGGSATCDAGIGMAAALGYQFLDQSNQYLKPIGKNLNTITSILPPENINILNNVRFITLCDVDNTLFGKQGAAHIFAAQKGANPEEIKILDQGLSHFSSIVFKQLGKDISEIPGAGAAGGLGGGNIVFLNSKLQSGIETMLEITKFSEVLKNTDLIFTGEGKIDQQTLNGKVIYGISKVAKIKKIPVYVISGASELSKSEIVSMGIQDLRTVLSASATREDAFTNTRNIVEQLAFEMIRDIFTK</sequence>
<organism evidence="5 6">
    <name type="scientific">Aquimarina celericrescens</name>
    <dbReference type="NCBI Taxonomy" id="1964542"/>
    <lineage>
        <taxon>Bacteria</taxon>
        <taxon>Pseudomonadati</taxon>
        <taxon>Bacteroidota</taxon>
        <taxon>Flavobacteriia</taxon>
        <taxon>Flavobacteriales</taxon>
        <taxon>Flavobacteriaceae</taxon>
        <taxon>Aquimarina</taxon>
    </lineage>
</organism>
<comment type="caution">
    <text evidence="5">The sequence shown here is derived from an EMBL/GenBank/DDBJ whole genome shotgun (WGS) entry which is preliminary data.</text>
</comment>
<comment type="similarity">
    <text evidence="1 4">Belongs to the glycerate kinase type-1 family.</text>
</comment>
<evidence type="ECO:0000256" key="2">
    <source>
        <dbReference type="ARBA" id="ARBA00022679"/>
    </source>
</evidence>
<evidence type="ECO:0000256" key="4">
    <source>
        <dbReference type="PIRNR" id="PIRNR006078"/>
    </source>
</evidence>
<dbReference type="GO" id="GO:0008887">
    <property type="term" value="F:glycerate kinase activity"/>
    <property type="evidence" value="ECO:0007669"/>
    <property type="project" value="UniProtKB-EC"/>
</dbReference>
<evidence type="ECO:0000256" key="3">
    <source>
        <dbReference type="ARBA" id="ARBA00022777"/>
    </source>
</evidence>
<gene>
    <name evidence="5" type="ORF">ACFSJT_11050</name>
</gene>
<dbReference type="Gene3D" id="3.40.50.10350">
    <property type="entry name" value="Glycerate kinase, domain 1"/>
    <property type="match status" value="1"/>
</dbReference>
<proteinExistence type="inferred from homology"/>
<dbReference type="PANTHER" id="PTHR21599:SF0">
    <property type="entry name" value="GLYCERATE KINASE"/>
    <property type="match status" value="1"/>
</dbReference>
<accession>A0ABW5AZ25</accession>
<dbReference type="SUPFAM" id="SSF110738">
    <property type="entry name" value="Glycerate kinase I"/>
    <property type="match status" value="1"/>
</dbReference>
<dbReference type="NCBIfam" id="TIGR00045">
    <property type="entry name" value="glycerate kinase"/>
    <property type="match status" value="1"/>
</dbReference>
<dbReference type="Gene3D" id="3.90.1510.10">
    <property type="entry name" value="Glycerate kinase, domain 2"/>
    <property type="match status" value="1"/>
</dbReference>
<dbReference type="Pfam" id="PF02595">
    <property type="entry name" value="Gly_kinase"/>
    <property type="match status" value="1"/>
</dbReference>
<dbReference type="InterPro" id="IPR036129">
    <property type="entry name" value="Glycerate_kinase_sf"/>
</dbReference>
<dbReference type="InterPro" id="IPR018197">
    <property type="entry name" value="Glycerate_kinase_RE-like"/>
</dbReference>
<evidence type="ECO:0000313" key="6">
    <source>
        <dbReference type="Proteomes" id="UP001597344"/>
    </source>
</evidence>